<evidence type="ECO:0000256" key="3">
    <source>
        <dbReference type="ARBA" id="ARBA00022475"/>
    </source>
</evidence>
<dbReference type="PROSITE" id="PS50928">
    <property type="entry name" value="ABC_TM1"/>
    <property type="match status" value="1"/>
</dbReference>
<comment type="caution">
    <text evidence="9">The sequence shown here is derived from an EMBL/GenBank/DDBJ whole genome shotgun (WGS) entry which is preliminary data.</text>
</comment>
<dbReference type="CDD" id="cd06261">
    <property type="entry name" value="TM_PBP2"/>
    <property type="match status" value="1"/>
</dbReference>
<keyword evidence="6 7" id="KW-0472">Membrane</keyword>
<feature type="transmembrane region" description="Helical" evidence="7">
    <location>
        <begin position="74"/>
        <end position="92"/>
    </location>
</feature>
<dbReference type="InterPro" id="IPR000515">
    <property type="entry name" value="MetI-like"/>
</dbReference>
<dbReference type="GO" id="GO:0005886">
    <property type="term" value="C:plasma membrane"/>
    <property type="evidence" value="ECO:0007669"/>
    <property type="project" value="UniProtKB-SubCell"/>
</dbReference>
<comment type="subcellular location">
    <subcellularLocation>
        <location evidence="1 7">Cell membrane</location>
        <topology evidence="1 7">Multi-pass membrane protein</topology>
    </subcellularLocation>
</comment>
<dbReference type="SUPFAM" id="SSF161098">
    <property type="entry name" value="MetI-like"/>
    <property type="match status" value="1"/>
</dbReference>
<feature type="transmembrane region" description="Helical" evidence="7">
    <location>
        <begin position="339"/>
        <end position="358"/>
    </location>
</feature>
<keyword evidence="5 7" id="KW-1133">Transmembrane helix</keyword>
<dbReference type="GO" id="GO:0055085">
    <property type="term" value="P:transmembrane transport"/>
    <property type="evidence" value="ECO:0007669"/>
    <property type="project" value="InterPro"/>
</dbReference>
<dbReference type="InterPro" id="IPR050366">
    <property type="entry name" value="BP-dependent_transpt_permease"/>
</dbReference>
<keyword evidence="3" id="KW-1003">Cell membrane</keyword>
<evidence type="ECO:0000256" key="2">
    <source>
        <dbReference type="ARBA" id="ARBA00022448"/>
    </source>
</evidence>
<feature type="transmembrane region" description="Helical" evidence="7">
    <location>
        <begin position="282"/>
        <end position="304"/>
    </location>
</feature>
<dbReference type="PANTHER" id="PTHR43386">
    <property type="entry name" value="OLIGOPEPTIDE TRANSPORT SYSTEM PERMEASE PROTEIN APPC"/>
    <property type="match status" value="1"/>
</dbReference>
<dbReference type="Gene3D" id="1.10.3720.10">
    <property type="entry name" value="MetI-like"/>
    <property type="match status" value="1"/>
</dbReference>
<evidence type="ECO:0000256" key="6">
    <source>
        <dbReference type="ARBA" id="ARBA00023136"/>
    </source>
</evidence>
<evidence type="ECO:0000313" key="9">
    <source>
        <dbReference type="EMBL" id="TQF73999.1"/>
    </source>
</evidence>
<evidence type="ECO:0000256" key="5">
    <source>
        <dbReference type="ARBA" id="ARBA00022989"/>
    </source>
</evidence>
<evidence type="ECO:0000313" key="10">
    <source>
        <dbReference type="Proteomes" id="UP000316256"/>
    </source>
</evidence>
<dbReference type="OrthoDB" id="9812701at2"/>
<dbReference type="PANTHER" id="PTHR43386:SF1">
    <property type="entry name" value="D,D-DIPEPTIDE TRANSPORT SYSTEM PERMEASE PROTEIN DDPC-RELATED"/>
    <property type="match status" value="1"/>
</dbReference>
<feature type="transmembrane region" description="Helical" evidence="7">
    <location>
        <begin position="171"/>
        <end position="195"/>
    </location>
</feature>
<gene>
    <name evidence="9" type="ORF">FK531_04860</name>
</gene>
<dbReference type="Pfam" id="PF00528">
    <property type="entry name" value="BPD_transp_1"/>
    <property type="match status" value="1"/>
</dbReference>
<evidence type="ECO:0000259" key="8">
    <source>
        <dbReference type="PROSITE" id="PS50928"/>
    </source>
</evidence>
<reference evidence="9 10" key="1">
    <citation type="submission" date="2019-06" db="EMBL/GenBank/DDBJ databases">
        <title>Rhodococcus spaelei sp. nov., isolated from a cave.</title>
        <authorList>
            <person name="Lee S.D."/>
        </authorList>
    </citation>
    <scope>NUCLEOTIDE SEQUENCE [LARGE SCALE GENOMIC DNA]</scope>
    <source>
        <strain evidence="9 10">C9-5</strain>
    </source>
</reference>
<evidence type="ECO:0000256" key="1">
    <source>
        <dbReference type="ARBA" id="ARBA00004651"/>
    </source>
</evidence>
<accession>A0A541BNV1</accession>
<name>A0A541BNV1_9NOCA</name>
<keyword evidence="4 7" id="KW-0812">Transmembrane</keyword>
<keyword evidence="2 7" id="KW-0813">Transport</keyword>
<evidence type="ECO:0000256" key="7">
    <source>
        <dbReference type="RuleBase" id="RU363032"/>
    </source>
</evidence>
<feature type="transmembrane region" description="Helical" evidence="7">
    <location>
        <begin position="104"/>
        <end position="124"/>
    </location>
</feature>
<feature type="domain" description="ABC transmembrane type-1" evidence="8">
    <location>
        <begin position="169"/>
        <end position="359"/>
    </location>
</feature>
<organism evidence="9 10">
    <name type="scientific">Rhodococcus spelaei</name>
    <dbReference type="NCBI Taxonomy" id="2546320"/>
    <lineage>
        <taxon>Bacteria</taxon>
        <taxon>Bacillati</taxon>
        <taxon>Actinomycetota</taxon>
        <taxon>Actinomycetes</taxon>
        <taxon>Mycobacteriales</taxon>
        <taxon>Nocardiaceae</taxon>
        <taxon>Rhodococcus</taxon>
    </lineage>
</organism>
<dbReference type="Proteomes" id="UP000316256">
    <property type="component" value="Unassembled WGS sequence"/>
</dbReference>
<dbReference type="EMBL" id="VIGH01000002">
    <property type="protein sequence ID" value="TQF73999.1"/>
    <property type="molecule type" value="Genomic_DNA"/>
</dbReference>
<proteinExistence type="inferred from homology"/>
<dbReference type="InterPro" id="IPR035906">
    <property type="entry name" value="MetI-like_sf"/>
</dbReference>
<keyword evidence="10" id="KW-1185">Reference proteome</keyword>
<feature type="transmembrane region" description="Helical" evidence="7">
    <location>
        <begin position="50"/>
        <end position="68"/>
    </location>
</feature>
<comment type="similarity">
    <text evidence="7">Belongs to the binding-protein-dependent transport system permease family.</text>
</comment>
<feature type="transmembrane region" description="Helical" evidence="7">
    <location>
        <begin position="207"/>
        <end position="228"/>
    </location>
</feature>
<dbReference type="AlphaFoldDB" id="A0A541BNV1"/>
<protein>
    <submittedName>
        <fullName evidence="9">ABC transporter permease</fullName>
    </submittedName>
</protein>
<sequence>MSMSEVTPDGAATTPAPSEVMTYPRQTVLLAPSPVSPLAGPKHLYLRGSVWTVLGLVLLGTGLFGSAVMMPVRIALVLLALVILFKGLAKLGTAKLGKGFDLSYWLACGWLAVLILAAIFAPLLPLGEYKDTVKTLAEPGFASPSLLSAHPLGTNNFGLDLLARALFGARASLTVAVCAVLIGIVVGGTIGVMAGYFRGKLDATVGILTNSLLAVPALVLLIALAAVLPSNLRNITLALSILCIPSMVRIARANTILVAQREFVLAARAMGATKWRVIWRELVPNVLVPVAALGLVTVSGLIVAEASLSFLGLGIAQPNPTWGNMIAEGQGGIAEKHPFIVLVPGVFLFLTVFSFNLIGEKYRSRM</sequence>
<evidence type="ECO:0000256" key="4">
    <source>
        <dbReference type="ARBA" id="ARBA00022692"/>
    </source>
</evidence>